<gene>
    <name evidence="2" type="ORF">ABUK86_30290</name>
</gene>
<evidence type="ECO:0000256" key="1">
    <source>
        <dbReference type="SAM" id="MobiDB-lite"/>
    </source>
</evidence>
<organism evidence="2 3">
    <name type="scientific">Nocardiopsis tropica</name>
    <dbReference type="NCBI Taxonomy" id="109330"/>
    <lineage>
        <taxon>Bacteria</taxon>
        <taxon>Bacillati</taxon>
        <taxon>Actinomycetota</taxon>
        <taxon>Actinomycetes</taxon>
        <taxon>Streptosporangiales</taxon>
        <taxon>Nocardiopsidaceae</taxon>
        <taxon>Nocardiopsis</taxon>
    </lineage>
</organism>
<protein>
    <submittedName>
        <fullName evidence="2">Uncharacterized protein</fullName>
    </submittedName>
</protein>
<dbReference type="EMBL" id="JBEQNB010000024">
    <property type="protein sequence ID" value="MES0838097.1"/>
    <property type="molecule type" value="Genomic_DNA"/>
</dbReference>
<sequence>MATRFKREKPEQYGSADIAQMTPHEIVDAKHAGHLADMLAGSGPDAQVDHAPTCESPAVARLPRRGAVRQGDPVVYQCRSCDATKEA</sequence>
<keyword evidence="3" id="KW-1185">Reference proteome</keyword>
<evidence type="ECO:0000313" key="3">
    <source>
        <dbReference type="Proteomes" id="UP001432401"/>
    </source>
</evidence>
<accession>A0ABV2A428</accession>
<name>A0ABV2A428_9ACTN</name>
<feature type="region of interest" description="Disordered" evidence="1">
    <location>
        <begin position="1"/>
        <end position="21"/>
    </location>
</feature>
<evidence type="ECO:0000313" key="2">
    <source>
        <dbReference type="EMBL" id="MES0838097.1"/>
    </source>
</evidence>
<dbReference type="Proteomes" id="UP001432401">
    <property type="component" value="Unassembled WGS sequence"/>
</dbReference>
<reference evidence="2 3" key="1">
    <citation type="submission" date="2024-06" db="EMBL/GenBank/DDBJ databases">
        <authorList>
            <person name="Bataeva Y.V."/>
            <person name="Grigorian L.N."/>
            <person name="Solomentsev V.I."/>
        </authorList>
    </citation>
    <scope>NUCLEOTIDE SEQUENCE [LARGE SCALE GENOMIC DNA]</scope>
    <source>
        <strain evidence="3">SCPM-O-B-12605 (RCAM04882)</strain>
    </source>
</reference>
<proteinExistence type="predicted"/>
<comment type="caution">
    <text evidence="2">The sequence shown here is derived from an EMBL/GenBank/DDBJ whole genome shotgun (WGS) entry which is preliminary data.</text>
</comment>
<dbReference type="RefSeq" id="WP_344178969.1">
    <property type="nucleotide sequence ID" value="NZ_JBEQNA010000021.1"/>
</dbReference>